<reference evidence="1 2" key="1">
    <citation type="submission" date="2021-03" db="EMBL/GenBank/DDBJ databases">
        <title>Flavobacterium Flabelliformis Sp. Nov. And Flavobacterium Geliluteum Sp. Nov., Two Novel Multidrug Resistant Psychrophilic Species Isolated From Antarctica.</title>
        <authorList>
            <person name="Kralova S."/>
            <person name="Busse H.J."/>
            <person name="Bezdicek M."/>
            <person name="Nykrynova M."/>
            <person name="Kroupova E."/>
            <person name="Krsek D."/>
            <person name="Sedlacek I."/>
        </authorList>
    </citation>
    <scope>NUCLEOTIDE SEQUENCE [LARGE SCALE GENOMIC DNA]</scope>
    <source>
        <strain evidence="1 2">P7388</strain>
    </source>
</reference>
<protein>
    <submittedName>
        <fullName evidence="1">Uncharacterized protein</fullName>
    </submittedName>
</protein>
<proteinExistence type="predicted"/>
<name>A0A941AZ32_9FLAO</name>
<sequence length="116" mass="13282">MYVPVNVATPKHFASYHFKMLRPAQSVCEGHIREIKFDGYSDMIGLGVNLIRICLHIVQSDELDNRQIYIGSVLELALELIPSTELELLDEIYKLKILDSEQKEENSKDTSEKQST</sequence>
<comment type="caution">
    <text evidence="1">The sequence shown here is derived from an EMBL/GenBank/DDBJ whole genome shotgun (WGS) entry which is preliminary data.</text>
</comment>
<dbReference type="AlphaFoldDB" id="A0A941AZ32"/>
<organism evidence="1 2">
    <name type="scientific">Flavobacterium geliluteum</name>
    <dbReference type="NCBI Taxonomy" id="2816120"/>
    <lineage>
        <taxon>Bacteria</taxon>
        <taxon>Pseudomonadati</taxon>
        <taxon>Bacteroidota</taxon>
        <taxon>Flavobacteriia</taxon>
        <taxon>Flavobacteriales</taxon>
        <taxon>Flavobacteriaceae</taxon>
        <taxon>Flavobacterium</taxon>
    </lineage>
</organism>
<dbReference type="Proteomes" id="UP000675047">
    <property type="component" value="Unassembled WGS sequence"/>
</dbReference>
<evidence type="ECO:0000313" key="1">
    <source>
        <dbReference type="EMBL" id="MBP4140141.1"/>
    </source>
</evidence>
<dbReference type="EMBL" id="JAGFBV010000062">
    <property type="protein sequence ID" value="MBP4140141.1"/>
    <property type="molecule type" value="Genomic_DNA"/>
</dbReference>
<accession>A0A941AZ32</accession>
<gene>
    <name evidence="1" type="ORF">J3495_18920</name>
</gene>
<evidence type="ECO:0000313" key="2">
    <source>
        <dbReference type="Proteomes" id="UP000675047"/>
    </source>
</evidence>
<keyword evidence="2" id="KW-1185">Reference proteome</keyword>